<name>A0ABS6J2I2_9RHOB</name>
<comment type="caution">
    <text evidence="2">The sequence shown here is derived from an EMBL/GenBank/DDBJ whole genome shotgun (WGS) entry which is preliminary data.</text>
</comment>
<dbReference type="Pfam" id="PF21112">
    <property type="entry name" value="CsgH"/>
    <property type="match status" value="1"/>
</dbReference>
<protein>
    <recommendedName>
        <fullName evidence="1">CsgH-like domain-containing protein</fullName>
    </recommendedName>
</protein>
<proteinExistence type="predicted"/>
<dbReference type="InterPro" id="IPR047726">
    <property type="entry name" value="CsgH_dom"/>
</dbReference>
<gene>
    <name evidence="2" type="ORF">GU927_001945</name>
</gene>
<organism evidence="2 3">
    <name type="scientific">Paragemmobacter amnigenus</name>
    <dbReference type="NCBI Taxonomy" id="2852097"/>
    <lineage>
        <taxon>Bacteria</taxon>
        <taxon>Pseudomonadati</taxon>
        <taxon>Pseudomonadota</taxon>
        <taxon>Alphaproteobacteria</taxon>
        <taxon>Rhodobacterales</taxon>
        <taxon>Paracoccaceae</taxon>
        <taxon>Paragemmobacter</taxon>
    </lineage>
</organism>
<dbReference type="InterPro" id="IPR048632">
    <property type="entry name" value="CsgH-like"/>
</dbReference>
<sequence>MTCAILGRTSDRGMLLLEAVLEAGTDAVVGRYQFSIRTVGQGGQSSSVQSGQVHLMAGERKALGSITVAAVDMDVDAQLIVRSGGGGECIARY</sequence>
<evidence type="ECO:0000259" key="1">
    <source>
        <dbReference type="Pfam" id="PF21112"/>
    </source>
</evidence>
<reference evidence="2 3" key="1">
    <citation type="submission" date="2021-06" db="EMBL/GenBank/DDBJ databases">
        <title>Rhodobacteraceae bacterium strain HSP-20.</title>
        <authorList>
            <person name="Chen W.-M."/>
        </authorList>
    </citation>
    <scope>NUCLEOTIDE SEQUENCE [LARGE SCALE GENOMIC DNA]</scope>
    <source>
        <strain evidence="2 3">HSP-20</strain>
    </source>
</reference>
<feature type="domain" description="CsgH-like" evidence="1">
    <location>
        <begin position="2"/>
        <end position="85"/>
    </location>
</feature>
<dbReference type="EMBL" id="JAAATX020000001">
    <property type="protein sequence ID" value="MBU9696600.1"/>
    <property type="molecule type" value="Genomic_DNA"/>
</dbReference>
<dbReference type="NCBIfam" id="NF041112">
    <property type="entry name" value="chap_CsgH_alph"/>
    <property type="match status" value="1"/>
</dbReference>
<accession>A0ABS6J2I2</accession>
<dbReference type="Proteomes" id="UP000731907">
    <property type="component" value="Unassembled WGS sequence"/>
</dbReference>
<dbReference type="Gene3D" id="2.60.40.2420">
    <property type="match status" value="1"/>
</dbReference>
<dbReference type="InterPro" id="IPR053722">
    <property type="entry name" value="Curli_assembly_CsgC/AgfC"/>
</dbReference>
<evidence type="ECO:0000313" key="3">
    <source>
        <dbReference type="Proteomes" id="UP000731907"/>
    </source>
</evidence>
<keyword evidence="3" id="KW-1185">Reference proteome</keyword>
<dbReference type="RefSeq" id="WP_161760633.1">
    <property type="nucleotide sequence ID" value="NZ_JAAATX020000001.1"/>
</dbReference>
<evidence type="ECO:0000313" key="2">
    <source>
        <dbReference type="EMBL" id="MBU9696600.1"/>
    </source>
</evidence>